<comment type="caution">
    <text evidence="5">The sequence shown here is derived from an EMBL/GenBank/DDBJ whole genome shotgun (WGS) entry which is preliminary data.</text>
</comment>
<gene>
    <name evidence="5" type="ORF">BSZ37_13280</name>
</gene>
<feature type="domain" description="Peptidase A2" evidence="4">
    <location>
        <begin position="25"/>
        <end position="66"/>
    </location>
</feature>
<dbReference type="Gene3D" id="3.40.50.11090">
    <property type="match status" value="1"/>
</dbReference>
<dbReference type="Pfam" id="PF00534">
    <property type="entry name" value="Glycos_transf_1"/>
    <property type="match status" value="1"/>
</dbReference>
<evidence type="ECO:0000313" key="5">
    <source>
        <dbReference type="EMBL" id="PAP77337.1"/>
    </source>
</evidence>
<reference evidence="5 6" key="1">
    <citation type="submission" date="2016-11" db="EMBL/GenBank/DDBJ databases">
        <title>Study of marine rhodopsin-containing bacteria.</title>
        <authorList>
            <person name="Yoshizawa S."/>
            <person name="Kumagai Y."/>
            <person name="Kogure K."/>
        </authorList>
    </citation>
    <scope>NUCLEOTIDE SEQUENCE [LARGE SCALE GENOMIC DNA]</scope>
    <source>
        <strain evidence="5 6">SAORIC-28</strain>
    </source>
</reference>
<name>A0A271J202_9BACT</name>
<keyword evidence="3" id="KW-0808">Transferase</keyword>
<dbReference type="InterPro" id="IPR001296">
    <property type="entry name" value="Glyco_trans_1"/>
</dbReference>
<dbReference type="PANTHER" id="PTHR12526:SF640">
    <property type="entry name" value="COLANIC ACID BIOSYNTHESIS GLYCOSYLTRANSFERASE WCAL-RELATED"/>
    <property type="match status" value="1"/>
</dbReference>
<comment type="similarity">
    <text evidence="1">Belongs to the glycosyltransferase group 1 family. Glycosyltransferase 4 subfamily.</text>
</comment>
<dbReference type="Gene3D" id="3.40.50.2000">
    <property type="entry name" value="Glycogen Phosphorylase B"/>
    <property type="match status" value="1"/>
</dbReference>
<dbReference type="Proteomes" id="UP000216339">
    <property type="component" value="Unassembled WGS sequence"/>
</dbReference>
<sequence>MRIAFVLPAPARVPMGGVSVVMRHAEGLVNRGHDVSVIAPRRAPGLWPRVREWAVFARDAVHGVLGHGPEAGRLVETLEPPTLQSIDLSFFDAVIATGHQTAPWVHHGSHPNPFYFIQGDERSLSERAEATWALPLRRFTVAGWLAELLASAGHPVEGVVPNAVDPSELFATTPPRDRPARVVALYHRHPVKGPEVLIDALSRLRKRIPTLEASVFAARPPSHRLPDWVEVSIRPSRETLRALYDGAAVCLHTSRVEGWGLVPMEAAACGAVVVATASRGPREFLEPERSMMEVAVGDAAALADAAESVLRDVERRARLAEAAQVDVARFSWDESTARLESILTSQRPV</sequence>
<evidence type="ECO:0000256" key="3">
    <source>
        <dbReference type="ARBA" id="ARBA00022679"/>
    </source>
</evidence>
<dbReference type="GO" id="GO:0016757">
    <property type="term" value="F:glycosyltransferase activity"/>
    <property type="evidence" value="ECO:0007669"/>
    <property type="project" value="UniProtKB-KW"/>
</dbReference>
<dbReference type="InterPro" id="IPR001995">
    <property type="entry name" value="Peptidase_A2_cat"/>
</dbReference>
<dbReference type="EMBL" id="MQWD01000001">
    <property type="protein sequence ID" value="PAP77337.1"/>
    <property type="molecule type" value="Genomic_DNA"/>
</dbReference>
<protein>
    <recommendedName>
        <fullName evidence="4">Peptidase A2 domain-containing protein</fullName>
    </recommendedName>
</protein>
<keyword evidence="6" id="KW-1185">Reference proteome</keyword>
<evidence type="ECO:0000313" key="6">
    <source>
        <dbReference type="Proteomes" id="UP000216339"/>
    </source>
</evidence>
<dbReference type="AlphaFoldDB" id="A0A271J202"/>
<evidence type="ECO:0000256" key="2">
    <source>
        <dbReference type="ARBA" id="ARBA00022676"/>
    </source>
</evidence>
<dbReference type="PANTHER" id="PTHR12526">
    <property type="entry name" value="GLYCOSYLTRANSFERASE"/>
    <property type="match status" value="1"/>
</dbReference>
<dbReference type="GO" id="GO:0006508">
    <property type="term" value="P:proteolysis"/>
    <property type="evidence" value="ECO:0007669"/>
    <property type="project" value="InterPro"/>
</dbReference>
<dbReference type="OrthoDB" id="9797829at2"/>
<dbReference type="SUPFAM" id="SSF53756">
    <property type="entry name" value="UDP-Glycosyltransferase/glycogen phosphorylase"/>
    <property type="match status" value="1"/>
</dbReference>
<evidence type="ECO:0000256" key="1">
    <source>
        <dbReference type="ARBA" id="ARBA00009481"/>
    </source>
</evidence>
<accession>A0A271J202</accession>
<proteinExistence type="inferred from homology"/>
<dbReference type="RefSeq" id="WP_095511008.1">
    <property type="nucleotide sequence ID" value="NZ_MQWD01000001.1"/>
</dbReference>
<dbReference type="GO" id="GO:0004190">
    <property type="term" value="F:aspartic-type endopeptidase activity"/>
    <property type="evidence" value="ECO:0007669"/>
    <property type="project" value="InterPro"/>
</dbReference>
<keyword evidence="2" id="KW-0328">Glycosyltransferase</keyword>
<dbReference type="CDD" id="cd03801">
    <property type="entry name" value="GT4_PimA-like"/>
    <property type="match status" value="1"/>
</dbReference>
<organism evidence="5 6">
    <name type="scientific">Rubrivirga marina</name>
    <dbReference type="NCBI Taxonomy" id="1196024"/>
    <lineage>
        <taxon>Bacteria</taxon>
        <taxon>Pseudomonadati</taxon>
        <taxon>Rhodothermota</taxon>
        <taxon>Rhodothermia</taxon>
        <taxon>Rhodothermales</taxon>
        <taxon>Rubricoccaceae</taxon>
        <taxon>Rubrivirga</taxon>
    </lineage>
</organism>
<evidence type="ECO:0000259" key="4">
    <source>
        <dbReference type="PROSITE" id="PS50175"/>
    </source>
</evidence>
<dbReference type="PROSITE" id="PS50175">
    <property type="entry name" value="ASP_PROT_RETROV"/>
    <property type="match status" value="1"/>
</dbReference>